<evidence type="ECO:0000256" key="1">
    <source>
        <dbReference type="SAM" id="SignalP"/>
    </source>
</evidence>
<feature type="domain" description="Beta-glucuronidase C-terminal" evidence="2">
    <location>
        <begin position="399"/>
        <end position="503"/>
    </location>
</feature>
<dbReference type="PANTHER" id="PTHR36183">
    <property type="entry name" value="BETA-GLUCURONIDASE"/>
    <property type="match status" value="1"/>
</dbReference>
<dbReference type="InterPro" id="IPR031728">
    <property type="entry name" value="GlcAase_C"/>
</dbReference>
<evidence type="ECO:0000259" key="2">
    <source>
        <dbReference type="Pfam" id="PF16862"/>
    </source>
</evidence>
<dbReference type="Proteomes" id="UP000184073">
    <property type="component" value="Unassembled WGS sequence"/>
</dbReference>
<sequence>MNPLCRAWAMLSLLGLSSASRNISVQIPDHPVQDRQVIHANYQSLSIEFFSFMEYSGNATYSNPMNTNLISQIRDLGNAPIKVRIGGSSQSSVWWIPDQEQRLIGYYEDGIDKTYNVTLGPAFFSAFDAWPEDTEFVLGLPYPKDEEGLLEASIEIAAGAYEKLGPRLVGLELGNERQESVSLPEFTEYFVDYADTINEAVFGDKNKKIYTAGTFLAPTLIECEDPDDETTCWSVESLLENGINKNGVIKYADTHQYMLLFDTPIVNRQYLMNHNNTAFFVDSHHELAAHSTAQGIPYILGETNSLFGHGQAGISDTFAAALWTIDYTLYSAQTNITSLGFHQSFGWRYSAWRPISAFGEPAGVLPSYYGFWLVQEALGADGGWGKQVEVVLAEDQVTAYAIYDSETGALRSLVALNLWSWDEEEGEDSRLEISIHLQYKGQGGCRASVLKLTAAGADVKDPEAVRLAGQYVDELEGSVRGSRKTGVLGPNGRLSLKASEAALVTFDC</sequence>
<dbReference type="OrthoDB" id="2831684at2759"/>
<evidence type="ECO:0000313" key="3">
    <source>
        <dbReference type="EMBL" id="OJJ04750.1"/>
    </source>
</evidence>
<dbReference type="EMBL" id="KV878132">
    <property type="protein sequence ID" value="OJJ04750.1"/>
    <property type="molecule type" value="Genomic_DNA"/>
</dbReference>
<dbReference type="RefSeq" id="XP_040670512.1">
    <property type="nucleotide sequence ID" value="XM_040808337.1"/>
</dbReference>
<dbReference type="InterPro" id="IPR017853">
    <property type="entry name" value="GH"/>
</dbReference>
<dbReference type="Pfam" id="PF16862">
    <property type="entry name" value="Glyco_hydro_79C"/>
    <property type="match status" value="1"/>
</dbReference>
<protein>
    <recommendedName>
        <fullName evidence="2">Beta-glucuronidase C-terminal domain-containing protein</fullName>
    </recommendedName>
</protein>
<dbReference type="SUPFAM" id="SSF51445">
    <property type="entry name" value="(Trans)glycosidases"/>
    <property type="match status" value="1"/>
</dbReference>
<evidence type="ECO:0000313" key="4">
    <source>
        <dbReference type="Proteomes" id="UP000184073"/>
    </source>
</evidence>
<keyword evidence="4" id="KW-1185">Reference proteome</keyword>
<dbReference type="PANTHER" id="PTHR36183:SF2">
    <property type="entry name" value="BETA-GLUCURONIDASE C-TERMINAL DOMAIN-CONTAINING PROTEIN"/>
    <property type="match status" value="1"/>
</dbReference>
<dbReference type="VEuPathDB" id="FungiDB:ASPVEDRAFT_153084"/>
<proteinExistence type="predicted"/>
<dbReference type="AlphaFoldDB" id="A0A1L9PT80"/>
<dbReference type="GeneID" id="63723848"/>
<gene>
    <name evidence="3" type="ORF">ASPVEDRAFT_153084</name>
</gene>
<organism evidence="3 4">
    <name type="scientific">Aspergillus versicolor CBS 583.65</name>
    <dbReference type="NCBI Taxonomy" id="1036611"/>
    <lineage>
        <taxon>Eukaryota</taxon>
        <taxon>Fungi</taxon>
        <taxon>Dikarya</taxon>
        <taxon>Ascomycota</taxon>
        <taxon>Pezizomycotina</taxon>
        <taxon>Eurotiomycetes</taxon>
        <taxon>Eurotiomycetidae</taxon>
        <taxon>Eurotiales</taxon>
        <taxon>Aspergillaceae</taxon>
        <taxon>Aspergillus</taxon>
        <taxon>Aspergillus subgen. Nidulantes</taxon>
    </lineage>
</organism>
<dbReference type="InterPro" id="IPR013780">
    <property type="entry name" value="Glyco_hydro_b"/>
</dbReference>
<feature type="signal peptide" evidence="1">
    <location>
        <begin position="1"/>
        <end position="19"/>
    </location>
</feature>
<accession>A0A1L9PT80</accession>
<feature type="chain" id="PRO_5012318408" description="Beta-glucuronidase C-terminal domain-containing protein" evidence="1">
    <location>
        <begin position="20"/>
        <end position="508"/>
    </location>
</feature>
<dbReference type="Gene3D" id="2.60.40.1180">
    <property type="entry name" value="Golgi alpha-mannosidase II"/>
    <property type="match status" value="1"/>
</dbReference>
<reference evidence="4" key="1">
    <citation type="journal article" date="2017" name="Genome Biol.">
        <title>Comparative genomics reveals high biological diversity and specific adaptations in the industrially and medically important fungal genus Aspergillus.</title>
        <authorList>
            <person name="de Vries R.P."/>
            <person name="Riley R."/>
            <person name="Wiebenga A."/>
            <person name="Aguilar-Osorio G."/>
            <person name="Amillis S."/>
            <person name="Uchima C.A."/>
            <person name="Anderluh G."/>
            <person name="Asadollahi M."/>
            <person name="Askin M."/>
            <person name="Barry K."/>
            <person name="Battaglia E."/>
            <person name="Bayram O."/>
            <person name="Benocci T."/>
            <person name="Braus-Stromeyer S.A."/>
            <person name="Caldana C."/>
            <person name="Canovas D."/>
            <person name="Cerqueira G.C."/>
            <person name="Chen F."/>
            <person name="Chen W."/>
            <person name="Choi C."/>
            <person name="Clum A."/>
            <person name="Dos Santos R.A."/>
            <person name="Damasio A.R."/>
            <person name="Diallinas G."/>
            <person name="Emri T."/>
            <person name="Fekete E."/>
            <person name="Flipphi M."/>
            <person name="Freyberg S."/>
            <person name="Gallo A."/>
            <person name="Gournas C."/>
            <person name="Habgood R."/>
            <person name="Hainaut M."/>
            <person name="Harispe M.L."/>
            <person name="Henrissat B."/>
            <person name="Hilden K.S."/>
            <person name="Hope R."/>
            <person name="Hossain A."/>
            <person name="Karabika E."/>
            <person name="Karaffa L."/>
            <person name="Karanyi Z."/>
            <person name="Krasevec N."/>
            <person name="Kuo A."/>
            <person name="Kusch H."/>
            <person name="LaButti K."/>
            <person name="Lagendijk E.L."/>
            <person name="Lapidus A."/>
            <person name="Levasseur A."/>
            <person name="Lindquist E."/>
            <person name="Lipzen A."/>
            <person name="Logrieco A.F."/>
            <person name="MacCabe A."/>
            <person name="Maekelae M.R."/>
            <person name="Malavazi I."/>
            <person name="Melin P."/>
            <person name="Meyer V."/>
            <person name="Mielnichuk N."/>
            <person name="Miskei M."/>
            <person name="Molnar A.P."/>
            <person name="Mule G."/>
            <person name="Ngan C.Y."/>
            <person name="Orejas M."/>
            <person name="Orosz E."/>
            <person name="Ouedraogo J.P."/>
            <person name="Overkamp K.M."/>
            <person name="Park H.-S."/>
            <person name="Perrone G."/>
            <person name="Piumi F."/>
            <person name="Punt P.J."/>
            <person name="Ram A.F."/>
            <person name="Ramon A."/>
            <person name="Rauscher S."/>
            <person name="Record E."/>
            <person name="Riano-Pachon D.M."/>
            <person name="Robert V."/>
            <person name="Roehrig J."/>
            <person name="Ruller R."/>
            <person name="Salamov A."/>
            <person name="Salih N.S."/>
            <person name="Samson R.A."/>
            <person name="Sandor E."/>
            <person name="Sanguinetti M."/>
            <person name="Schuetze T."/>
            <person name="Sepcic K."/>
            <person name="Shelest E."/>
            <person name="Sherlock G."/>
            <person name="Sophianopoulou V."/>
            <person name="Squina F.M."/>
            <person name="Sun H."/>
            <person name="Susca A."/>
            <person name="Todd R.B."/>
            <person name="Tsang A."/>
            <person name="Unkles S.E."/>
            <person name="van de Wiele N."/>
            <person name="van Rossen-Uffink D."/>
            <person name="Oliveira J.V."/>
            <person name="Vesth T.C."/>
            <person name="Visser J."/>
            <person name="Yu J.-H."/>
            <person name="Zhou M."/>
            <person name="Andersen M.R."/>
            <person name="Archer D.B."/>
            <person name="Baker S.E."/>
            <person name="Benoit I."/>
            <person name="Brakhage A.A."/>
            <person name="Braus G.H."/>
            <person name="Fischer R."/>
            <person name="Frisvad J.C."/>
            <person name="Goldman G.H."/>
            <person name="Houbraken J."/>
            <person name="Oakley B."/>
            <person name="Pocsi I."/>
            <person name="Scazzocchio C."/>
            <person name="Seiboth B."/>
            <person name="vanKuyk P.A."/>
            <person name="Wortman J."/>
            <person name="Dyer P.S."/>
            <person name="Grigoriev I.V."/>
        </authorList>
    </citation>
    <scope>NUCLEOTIDE SEQUENCE [LARGE SCALE GENOMIC DNA]</scope>
    <source>
        <strain evidence="4">CBS 583.65</strain>
    </source>
</reference>
<dbReference type="InterPro" id="IPR052974">
    <property type="entry name" value="GH79_Enzymes"/>
</dbReference>
<name>A0A1L9PT80_ASPVE</name>
<dbReference type="Gene3D" id="3.20.20.80">
    <property type="entry name" value="Glycosidases"/>
    <property type="match status" value="1"/>
</dbReference>
<keyword evidence="1" id="KW-0732">Signal</keyword>